<dbReference type="EMBL" id="LJRO01000284">
    <property type="protein sequence ID" value="KPY97326.1"/>
    <property type="molecule type" value="Genomic_DNA"/>
</dbReference>
<feature type="compositionally biased region" description="Polar residues" evidence="1">
    <location>
        <begin position="52"/>
        <end position="67"/>
    </location>
</feature>
<protein>
    <submittedName>
        <fullName evidence="2">Abortive phage resistance protein</fullName>
    </submittedName>
</protein>
<name>A0AA40P378_9PSED</name>
<organism evidence="2 3">
    <name type="scientific">Pseudomonas tremae</name>
    <dbReference type="NCBI Taxonomy" id="200454"/>
    <lineage>
        <taxon>Bacteria</taxon>
        <taxon>Pseudomonadati</taxon>
        <taxon>Pseudomonadota</taxon>
        <taxon>Gammaproteobacteria</taxon>
        <taxon>Pseudomonadales</taxon>
        <taxon>Pseudomonadaceae</taxon>
        <taxon>Pseudomonas</taxon>
    </lineage>
</organism>
<dbReference type="Proteomes" id="UP000050523">
    <property type="component" value="Unassembled WGS sequence"/>
</dbReference>
<accession>A0AA40P378</accession>
<gene>
    <name evidence="2" type="ORF">ALO43_200071</name>
</gene>
<evidence type="ECO:0000313" key="2">
    <source>
        <dbReference type="EMBL" id="KPY97326.1"/>
    </source>
</evidence>
<evidence type="ECO:0000313" key="3">
    <source>
        <dbReference type="Proteomes" id="UP000050523"/>
    </source>
</evidence>
<dbReference type="AlphaFoldDB" id="A0AA40P378"/>
<feature type="region of interest" description="Disordered" evidence="1">
    <location>
        <begin position="45"/>
        <end position="67"/>
    </location>
</feature>
<reference evidence="2 3" key="1">
    <citation type="submission" date="2015-09" db="EMBL/GenBank/DDBJ databases">
        <title>Genome announcement of multiple Pseudomonas syringae strains.</title>
        <authorList>
            <person name="Thakur S."/>
            <person name="Wang P.W."/>
            <person name="Gong Y."/>
            <person name="Weir B.S."/>
            <person name="Guttman D.S."/>
        </authorList>
    </citation>
    <scope>NUCLEOTIDE SEQUENCE [LARGE SCALE GENOMIC DNA]</scope>
    <source>
        <strain evidence="2 3">ICMP9151</strain>
    </source>
</reference>
<evidence type="ECO:0000256" key="1">
    <source>
        <dbReference type="SAM" id="MobiDB-lite"/>
    </source>
</evidence>
<comment type="caution">
    <text evidence="2">The sequence shown here is derived from an EMBL/GenBank/DDBJ whole genome shotgun (WGS) entry which is preliminary data.</text>
</comment>
<sequence>MEDIVRLKTPHLERAEQIEFALLLDNETSLSQRAIHDITGVSRDTIRKHRSVASTPVKRSSRTSTTV</sequence>
<proteinExistence type="predicted"/>